<keyword evidence="3" id="KW-0378">Hydrolase</keyword>
<name>A0A251XC97_9GAMM</name>
<protein>
    <recommendedName>
        <fullName evidence="2">N-acetylmuramoyl-L-alanine amidase</fullName>
        <ecNumber evidence="2">3.5.1.28</ecNumber>
    </recommendedName>
</protein>
<dbReference type="Gene3D" id="3.40.80.10">
    <property type="entry name" value="Peptidoglycan recognition protein-like"/>
    <property type="match status" value="1"/>
</dbReference>
<evidence type="ECO:0000256" key="4">
    <source>
        <dbReference type="ARBA" id="ARBA00023316"/>
    </source>
</evidence>
<dbReference type="AlphaFoldDB" id="A0A251XC97"/>
<organism evidence="6 7">
    <name type="scientific">Thioflexithrix psekupsensis</name>
    <dbReference type="NCBI Taxonomy" id="1570016"/>
    <lineage>
        <taxon>Bacteria</taxon>
        <taxon>Pseudomonadati</taxon>
        <taxon>Pseudomonadota</taxon>
        <taxon>Gammaproteobacteria</taxon>
        <taxon>Thiotrichales</taxon>
        <taxon>Thioflexithrix</taxon>
    </lineage>
</organism>
<dbReference type="GO" id="GO:0009253">
    <property type="term" value="P:peptidoglycan catabolic process"/>
    <property type="evidence" value="ECO:0007669"/>
    <property type="project" value="InterPro"/>
</dbReference>
<dbReference type="Proteomes" id="UP000194798">
    <property type="component" value="Unassembled WGS sequence"/>
</dbReference>
<dbReference type="InterPro" id="IPR036505">
    <property type="entry name" value="Amidase/PGRP_sf"/>
</dbReference>
<evidence type="ECO:0000256" key="1">
    <source>
        <dbReference type="ARBA" id="ARBA00001561"/>
    </source>
</evidence>
<dbReference type="GO" id="GO:0009254">
    <property type="term" value="P:peptidoglycan turnover"/>
    <property type="evidence" value="ECO:0007669"/>
    <property type="project" value="TreeGrafter"/>
</dbReference>
<keyword evidence="7" id="KW-1185">Reference proteome</keyword>
<dbReference type="Gene3D" id="2.30.30.40">
    <property type="entry name" value="SH3 Domains"/>
    <property type="match status" value="1"/>
</dbReference>
<dbReference type="EC" id="3.5.1.28" evidence="2"/>
<proteinExistence type="predicted"/>
<dbReference type="GO" id="GO:0071555">
    <property type="term" value="P:cell wall organization"/>
    <property type="evidence" value="ECO:0007669"/>
    <property type="project" value="UniProtKB-KW"/>
</dbReference>
<evidence type="ECO:0000256" key="2">
    <source>
        <dbReference type="ARBA" id="ARBA00011901"/>
    </source>
</evidence>
<dbReference type="RefSeq" id="WP_086486618.1">
    <property type="nucleotide sequence ID" value="NZ_MSLT01000001.1"/>
</dbReference>
<dbReference type="OrthoDB" id="9794842at2"/>
<evidence type="ECO:0000259" key="5">
    <source>
        <dbReference type="SMART" id="SM00644"/>
    </source>
</evidence>
<dbReference type="InterPro" id="IPR002502">
    <property type="entry name" value="Amidase_domain"/>
</dbReference>
<dbReference type="InterPro" id="IPR051206">
    <property type="entry name" value="NAMLAA_amidase_2"/>
</dbReference>
<dbReference type="PANTHER" id="PTHR30417:SF1">
    <property type="entry name" value="N-ACETYLMURAMOYL-L-ALANINE AMIDASE AMID"/>
    <property type="match status" value="1"/>
</dbReference>
<evidence type="ECO:0000313" key="6">
    <source>
        <dbReference type="EMBL" id="OUD16218.1"/>
    </source>
</evidence>
<evidence type="ECO:0000313" key="7">
    <source>
        <dbReference type="Proteomes" id="UP000194798"/>
    </source>
</evidence>
<dbReference type="SMART" id="SM00644">
    <property type="entry name" value="Ami_2"/>
    <property type="match status" value="1"/>
</dbReference>
<dbReference type="EMBL" id="MSLT01000001">
    <property type="protein sequence ID" value="OUD16218.1"/>
    <property type="molecule type" value="Genomic_DNA"/>
</dbReference>
<sequence>MKIVNHRLFNDDDTPIRYRESPNRGGKMANIRYLVMHYTAGPSAEHSVNWLVNSSAKASAHLVIGRDGTITQLVPFDTVSWHAGQSEWQGVVGLNNSSIGIELDNAGSLEKAGNGWRAWFGTVYPPDQVIEAVHKNETYMRAWHLYTPEQLYVALEVSALLVNTYKLLDVLGHDDIAPGRKADPGPAFPMETFRSRLFGRYEDKPDANLYETTANLNIRVGPGTAFQALAISPLPRGTRLQATGQENGIWKEVDVVAEVKGVSGARGWVHRGYVRPVG</sequence>
<evidence type="ECO:0000256" key="3">
    <source>
        <dbReference type="ARBA" id="ARBA00022801"/>
    </source>
</evidence>
<comment type="caution">
    <text evidence="6">The sequence shown here is derived from an EMBL/GenBank/DDBJ whole genome shotgun (WGS) entry which is preliminary data.</text>
</comment>
<feature type="domain" description="N-acetylmuramoyl-L-alanine amidase" evidence="5">
    <location>
        <begin position="21"/>
        <end position="185"/>
    </location>
</feature>
<dbReference type="GO" id="GO:0008745">
    <property type="term" value="F:N-acetylmuramoyl-L-alanine amidase activity"/>
    <property type="evidence" value="ECO:0007669"/>
    <property type="project" value="UniProtKB-EC"/>
</dbReference>
<dbReference type="PANTHER" id="PTHR30417">
    <property type="entry name" value="N-ACETYLMURAMOYL-L-ALANINE AMIDASE AMID"/>
    <property type="match status" value="1"/>
</dbReference>
<accession>A0A251XC97</accession>
<dbReference type="SUPFAM" id="SSF55846">
    <property type="entry name" value="N-acetylmuramoyl-L-alanine amidase-like"/>
    <property type="match status" value="1"/>
</dbReference>
<gene>
    <name evidence="6" type="ORF">TPSD3_00380</name>
</gene>
<comment type="catalytic activity">
    <reaction evidence="1">
        <text>Hydrolyzes the link between N-acetylmuramoyl residues and L-amino acid residues in certain cell-wall glycopeptides.</text>
        <dbReference type="EC" id="3.5.1.28"/>
    </reaction>
</comment>
<keyword evidence="4" id="KW-0961">Cell wall biogenesis/degradation</keyword>
<reference evidence="6 7" key="1">
    <citation type="submission" date="2016-12" db="EMBL/GenBank/DDBJ databases">
        <title>Thioflexothrix psekupsii D3 genome sequencing and assembly.</title>
        <authorList>
            <person name="Fomenkov A."/>
            <person name="Vincze T."/>
            <person name="Grabovich M."/>
            <person name="Anton B.P."/>
            <person name="Dubinina G."/>
            <person name="Orlova M."/>
            <person name="Belousova E."/>
            <person name="Roberts R.J."/>
        </authorList>
    </citation>
    <scope>NUCLEOTIDE SEQUENCE [LARGE SCALE GENOMIC DNA]</scope>
    <source>
        <strain evidence="6">D3</strain>
    </source>
</reference>
<dbReference type="CDD" id="cd06583">
    <property type="entry name" value="PGRP"/>
    <property type="match status" value="1"/>
</dbReference>
<dbReference type="Pfam" id="PF01510">
    <property type="entry name" value="Amidase_2"/>
    <property type="match status" value="1"/>
</dbReference>